<dbReference type="Proteomes" id="UP000054560">
    <property type="component" value="Unassembled WGS sequence"/>
</dbReference>
<dbReference type="AlphaFoldDB" id="A0A0L0G8B6"/>
<sequence>MGKALKKDLVAAKRFVGNTAYVNWVHMDERYAQARFGSKYDKIWMHAIVMQIDRVPSMTGTTNIYKITVKVEGFVSPAGERYLRLKRFSPQLLKLVSPADNNDSEHELSVISGVPHDFLIREQQRAERAATDPAIYPSLV</sequence>
<proteinExistence type="predicted"/>
<dbReference type="RefSeq" id="XP_014158390.1">
    <property type="nucleotide sequence ID" value="XM_014302915.1"/>
</dbReference>
<accession>A0A0L0G8B6</accession>
<evidence type="ECO:0000313" key="2">
    <source>
        <dbReference type="Proteomes" id="UP000054560"/>
    </source>
</evidence>
<dbReference type="EMBL" id="KQ241761">
    <property type="protein sequence ID" value="KNC84488.1"/>
    <property type="molecule type" value="Genomic_DNA"/>
</dbReference>
<organism evidence="1 2">
    <name type="scientific">Sphaeroforma arctica JP610</name>
    <dbReference type="NCBI Taxonomy" id="667725"/>
    <lineage>
        <taxon>Eukaryota</taxon>
        <taxon>Ichthyosporea</taxon>
        <taxon>Ichthyophonida</taxon>
        <taxon>Sphaeroforma</taxon>
    </lineage>
</organism>
<gene>
    <name evidence="1" type="ORF">SARC_03293</name>
</gene>
<keyword evidence="2" id="KW-1185">Reference proteome</keyword>
<evidence type="ECO:0000313" key="1">
    <source>
        <dbReference type="EMBL" id="KNC84488.1"/>
    </source>
</evidence>
<name>A0A0L0G8B6_9EUKA</name>
<protein>
    <submittedName>
        <fullName evidence="1">Uncharacterized protein</fullName>
    </submittedName>
</protein>
<reference evidence="1 2" key="1">
    <citation type="submission" date="2011-02" db="EMBL/GenBank/DDBJ databases">
        <title>The Genome Sequence of Sphaeroforma arctica JP610.</title>
        <authorList>
            <consortium name="The Broad Institute Genome Sequencing Platform"/>
            <person name="Russ C."/>
            <person name="Cuomo C."/>
            <person name="Young S.K."/>
            <person name="Zeng Q."/>
            <person name="Gargeya S."/>
            <person name="Alvarado L."/>
            <person name="Berlin A."/>
            <person name="Chapman S.B."/>
            <person name="Chen Z."/>
            <person name="Freedman E."/>
            <person name="Gellesch M."/>
            <person name="Goldberg J."/>
            <person name="Griggs A."/>
            <person name="Gujja S."/>
            <person name="Heilman E."/>
            <person name="Heiman D."/>
            <person name="Howarth C."/>
            <person name="Mehta T."/>
            <person name="Neiman D."/>
            <person name="Pearson M."/>
            <person name="Roberts A."/>
            <person name="Saif S."/>
            <person name="Shea T."/>
            <person name="Shenoy N."/>
            <person name="Sisk P."/>
            <person name="Stolte C."/>
            <person name="Sykes S."/>
            <person name="White J."/>
            <person name="Yandava C."/>
            <person name="Burger G."/>
            <person name="Gray M.W."/>
            <person name="Holland P.W.H."/>
            <person name="King N."/>
            <person name="Lang F.B.F."/>
            <person name="Roger A.J."/>
            <person name="Ruiz-Trillo I."/>
            <person name="Haas B."/>
            <person name="Nusbaum C."/>
            <person name="Birren B."/>
        </authorList>
    </citation>
    <scope>NUCLEOTIDE SEQUENCE [LARGE SCALE GENOMIC DNA]</scope>
    <source>
        <strain evidence="1 2">JP610</strain>
    </source>
</reference>
<dbReference type="GeneID" id="25903797"/>